<name>A0A6A4TPF8_SCOMX</name>
<evidence type="ECO:0000313" key="1">
    <source>
        <dbReference type="EMBL" id="KAF0044641.1"/>
    </source>
</evidence>
<gene>
    <name evidence="1" type="ORF">F2P81_003799</name>
</gene>
<comment type="caution">
    <text evidence="1">The sequence shown here is derived from an EMBL/GenBank/DDBJ whole genome shotgun (WGS) entry which is preliminary data.</text>
</comment>
<evidence type="ECO:0000313" key="2">
    <source>
        <dbReference type="Proteomes" id="UP000438429"/>
    </source>
</evidence>
<sequence>MVLKRNTPLTLKELNPCPRTRVDKTGFELLRVEMSCISREKGAFSFSGQAVDAKTGDMQYVQVSSYMRQLRPQTNVRATAERDASVTFHQARTLRSVICEEKALLLMIYWLRGQGEERES</sequence>
<protein>
    <submittedName>
        <fullName evidence="1">Uncharacterized protein</fullName>
    </submittedName>
</protein>
<reference evidence="1 2" key="1">
    <citation type="submission" date="2019-06" db="EMBL/GenBank/DDBJ databases">
        <title>Draft genomes of female and male turbot (Scophthalmus maximus).</title>
        <authorList>
            <person name="Xu H."/>
            <person name="Xu X.-W."/>
            <person name="Shao C."/>
            <person name="Chen S."/>
        </authorList>
    </citation>
    <scope>NUCLEOTIDE SEQUENCE [LARGE SCALE GENOMIC DNA]</scope>
    <source>
        <strain evidence="1">Ysfricsl-2016a</strain>
        <tissue evidence="1">Blood</tissue>
    </source>
</reference>
<proteinExistence type="predicted"/>
<organism evidence="1 2">
    <name type="scientific">Scophthalmus maximus</name>
    <name type="common">Turbot</name>
    <name type="synonym">Psetta maxima</name>
    <dbReference type="NCBI Taxonomy" id="52904"/>
    <lineage>
        <taxon>Eukaryota</taxon>
        <taxon>Metazoa</taxon>
        <taxon>Chordata</taxon>
        <taxon>Craniata</taxon>
        <taxon>Vertebrata</taxon>
        <taxon>Euteleostomi</taxon>
        <taxon>Actinopterygii</taxon>
        <taxon>Neopterygii</taxon>
        <taxon>Teleostei</taxon>
        <taxon>Neoteleostei</taxon>
        <taxon>Acanthomorphata</taxon>
        <taxon>Carangaria</taxon>
        <taxon>Pleuronectiformes</taxon>
        <taxon>Pleuronectoidei</taxon>
        <taxon>Scophthalmidae</taxon>
        <taxon>Scophthalmus</taxon>
    </lineage>
</organism>
<dbReference type="Proteomes" id="UP000438429">
    <property type="component" value="Unassembled WGS sequence"/>
</dbReference>
<dbReference type="EMBL" id="VEVO01000003">
    <property type="protein sequence ID" value="KAF0044641.1"/>
    <property type="molecule type" value="Genomic_DNA"/>
</dbReference>
<accession>A0A6A4TPF8</accession>
<dbReference type="AlphaFoldDB" id="A0A6A4TPF8"/>